<dbReference type="GO" id="GO:0000139">
    <property type="term" value="C:Golgi membrane"/>
    <property type="evidence" value="ECO:0007669"/>
    <property type="project" value="UniProtKB-SubCell"/>
</dbReference>
<evidence type="ECO:0000256" key="13">
    <source>
        <dbReference type="ARBA" id="ARBA00023211"/>
    </source>
</evidence>
<evidence type="ECO:0000256" key="12">
    <source>
        <dbReference type="ARBA" id="ARBA00023180"/>
    </source>
</evidence>
<dbReference type="InterPro" id="IPR029044">
    <property type="entry name" value="Nucleotide-diphossugar_trans"/>
</dbReference>
<dbReference type="AlphaFoldDB" id="A0A1I8EN77"/>
<dbReference type="InterPro" id="IPR035992">
    <property type="entry name" value="Ricin_B-like_lectins"/>
</dbReference>
<organism evidence="16">
    <name type="scientific">Wuchereria bancrofti</name>
    <dbReference type="NCBI Taxonomy" id="6293"/>
    <lineage>
        <taxon>Eukaryota</taxon>
        <taxon>Metazoa</taxon>
        <taxon>Ecdysozoa</taxon>
        <taxon>Nematoda</taxon>
        <taxon>Chromadorea</taxon>
        <taxon>Rhabditida</taxon>
        <taxon>Spirurina</taxon>
        <taxon>Spiruromorpha</taxon>
        <taxon>Filarioidea</taxon>
        <taxon>Onchocercidae</taxon>
        <taxon>Wuchereria</taxon>
    </lineage>
</organism>
<keyword evidence="5" id="KW-0812">Transmembrane</keyword>
<protein>
    <recommendedName>
        <fullName evidence="14">Polypeptide N-acetylgalactosaminyltransferase</fullName>
        <ecNumber evidence="14">2.4.1.-</ecNumber>
    </recommendedName>
    <alternativeName>
        <fullName evidence="14">Protein-UDP acetylgalactosaminyltransferase</fullName>
    </alternativeName>
</protein>
<dbReference type="STRING" id="6293.A0A1I8EN77"/>
<evidence type="ECO:0000256" key="1">
    <source>
        <dbReference type="ARBA" id="ARBA00001936"/>
    </source>
</evidence>
<evidence type="ECO:0000256" key="9">
    <source>
        <dbReference type="ARBA" id="ARBA00023034"/>
    </source>
</evidence>
<dbReference type="GO" id="GO:0030246">
    <property type="term" value="F:carbohydrate binding"/>
    <property type="evidence" value="ECO:0007669"/>
    <property type="project" value="UniProtKB-KW"/>
</dbReference>
<name>A0A1I8EN77_WUCBA</name>
<dbReference type="PANTHER" id="PTHR11675:SF43">
    <property type="entry name" value="POLYPEPTIDE N-ACETYLGALACTOSAMINYLTRANSFERASE 1"/>
    <property type="match status" value="1"/>
</dbReference>
<dbReference type="CDD" id="cd02510">
    <property type="entry name" value="pp-GalNAc-T"/>
    <property type="match status" value="1"/>
</dbReference>
<evidence type="ECO:0000259" key="15">
    <source>
        <dbReference type="SMART" id="SM00458"/>
    </source>
</evidence>
<comment type="similarity">
    <text evidence="4 14">Belongs to the glycosyltransferase 2 family. GalNAc-T subfamily.</text>
</comment>
<dbReference type="InterPro" id="IPR045885">
    <property type="entry name" value="GalNAc-T"/>
</dbReference>
<comment type="subcellular location">
    <subcellularLocation>
        <location evidence="2 14">Golgi apparatus membrane</location>
        <topology evidence="2 14">Single-pass type II membrane protein</topology>
    </subcellularLocation>
</comment>
<reference evidence="16" key="1">
    <citation type="submission" date="2016-11" db="UniProtKB">
        <authorList>
            <consortium name="WormBaseParasite"/>
        </authorList>
    </citation>
    <scope>IDENTIFICATION</scope>
    <source>
        <strain evidence="16">pt0022</strain>
    </source>
</reference>
<evidence type="ECO:0000256" key="11">
    <source>
        <dbReference type="ARBA" id="ARBA00023157"/>
    </source>
</evidence>
<proteinExistence type="inferred from homology"/>
<evidence type="ECO:0000256" key="14">
    <source>
        <dbReference type="RuleBase" id="RU361242"/>
    </source>
</evidence>
<evidence type="ECO:0000256" key="5">
    <source>
        <dbReference type="ARBA" id="ARBA00022692"/>
    </source>
</evidence>
<dbReference type="SMART" id="SM00458">
    <property type="entry name" value="RICIN"/>
    <property type="match status" value="1"/>
</dbReference>
<keyword evidence="10" id="KW-0472">Membrane</keyword>
<dbReference type="Pfam" id="PF00652">
    <property type="entry name" value="Ricin_B_lectin"/>
    <property type="match status" value="1"/>
</dbReference>
<dbReference type="GO" id="GO:0004653">
    <property type="term" value="F:polypeptide N-acetylgalactosaminyltransferase activity"/>
    <property type="evidence" value="ECO:0007669"/>
    <property type="project" value="TreeGrafter"/>
</dbReference>
<dbReference type="Pfam" id="PF00535">
    <property type="entry name" value="Glycos_transf_2"/>
    <property type="match status" value="1"/>
</dbReference>
<feature type="domain" description="Ricin B lectin" evidence="15">
    <location>
        <begin position="409"/>
        <end position="539"/>
    </location>
</feature>
<keyword evidence="9 14" id="KW-0333">Golgi apparatus</keyword>
<comment type="cofactor">
    <cofactor evidence="1 14">
        <name>Mn(2+)</name>
        <dbReference type="ChEBI" id="CHEBI:29035"/>
    </cofactor>
</comment>
<keyword evidence="8" id="KW-1133">Transmembrane helix</keyword>
<accession>A0A1I8EN77</accession>
<evidence type="ECO:0000256" key="4">
    <source>
        <dbReference type="ARBA" id="ARBA00005680"/>
    </source>
</evidence>
<dbReference type="UniPathway" id="UPA00378"/>
<dbReference type="InterPro" id="IPR000772">
    <property type="entry name" value="Ricin_B_lectin"/>
</dbReference>
<dbReference type="WBParaSite" id="maker-PairedContig_3523-snap-gene-0.28-mRNA-1">
    <property type="protein sequence ID" value="maker-PairedContig_3523-snap-gene-0.28-mRNA-1"/>
    <property type="gene ID" value="maker-PairedContig_3523-snap-gene-0.28"/>
</dbReference>
<keyword evidence="7" id="KW-0735">Signal-anchor</keyword>
<evidence type="ECO:0000256" key="10">
    <source>
        <dbReference type="ARBA" id="ARBA00023136"/>
    </source>
</evidence>
<keyword evidence="13 14" id="KW-0464">Manganese</keyword>
<evidence type="ECO:0000313" key="16">
    <source>
        <dbReference type="WBParaSite" id="maker-PairedContig_3523-snap-gene-0.28-mRNA-1"/>
    </source>
</evidence>
<evidence type="ECO:0000256" key="3">
    <source>
        <dbReference type="ARBA" id="ARBA00004922"/>
    </source>
</evidence>
<dbReference type="Gene3D" id="3.90.550.10">
    <property type="entry name" value="Spore Coat Polysaccharide Biosynthesis Protein SpsA, Chain A"/>
    <property type="match status" value="1"/>
</dbReference>
<keyword evidence="12" id="KW-0325">Glycoprotein</keyword>
<dbReference type="EC" id="2.4.1.-" evidence="14"/>
<evidence type="ECO:0000256" key="2">
    <source>
        <dbReference type="ARBA" id="ARBA00004323"/>
    </source>
</evidence>
<keyword evidence="6 14" id="KW-0430">Lectin</keyword>
<dbReference type="InterPro" id="IPR001173">
    <property type="entry name" value="Glyco_trans_2-like"/>
</dbReference>
<dbReference type="SUPFAM" id="SSF50370">
    <property type="entry name" value="Ricin B-like lectins"/>
    <property type="match status" value="1"/>
</dbReference>
<evidence type="ECO:0000256" key="7">
    <source>
        <dbReference type="ARBA" id="ARBA00022968"/>
    </source>
</evidence>
<dbReference type="Gene3D" id="2.80.10.50">
    <property type="match status" value="1"/>
</dbReference>
<sequence length="543" mass="61699">MLHQIPDYSKKRIGPGEGGTGVYLTGKQKVQGEADMKKWFMNVVASDLISLDRSLPDRRHKQCRKISYSDDLPVASVVIIFTDEAWSPLMRTVHSVINRTPLKLLQEIILVDDFSQRDELKGKLEEYIKRFGDKVRLVRAPERQGLIRAKLLGAKEAVGDVLEKDGKLEPLLARIKDKRSAVLCPIINHISPETLTYSANDRPAHVGGFWWSLHFRWDPMPKEYSDADPTEPIRSPTMAGGLLAVDRLYFFEVGGYDPEMDIWGGENLEMSFRMSFFKNLSYCNSATSKSKRQASVSIKLSIRLLADCLRCGCVVEVLNLFLAHIAGHPYNMIGPGNNKDVHGTNSKRLAEVWMDDYKKFYYIHRLDLKEKDVGDLSERKALRQKLKCKSFKWYLENVAKNKFVLDENVAAFGSLRNPSSELCLDTLQRDEGEAIPLSVFPCQNGKSEAQIFSLTNDGILRRELTCAKIDRDTIGTNKTTVQLVRCGEDEKEDKWILKDGKLRNEDMDLCLDVTGLKNNDNIIARSCTSDLDTQKWEVLKVDL</sequence>
<keyword evidence="11 14" id="KW-1015">Disulfide bond</keyword>
<keyword evidence="14" id="KW-0808">Transferase</keyword>
<evidence type="ECO:0000256" key="6">
    <source>
        <dbReference type="ARBA" id="ARBA00022734"/>
    </source>
</evidence>
<dbReference type="SUPFAM" id="SSF53448">
    <property type="entry name" value="Nucleotide-diphospho-sugar transferases"/>
    <property type="match status" value="1"/>
</dbReference>
<dbReference type="PROSITE" id="PS50231">
    <property type="entry name" value="RICIN_B_LECTIN"/>
    <property type="match status" value="1"/>
</dbReference>
<keyword evidence="14" id="KW-0328">Glycosyltransferase</keyword>
<evidence type="ECO:0000256" key="8">
    <source>
        <dbReference type="ARBA" id="ARBA00022989"/>
    </source>
</evidence>
<dbReference type="GO" id="GO:0006493">
    <property type="term" value="P:protein O-linked glycosylation"/>
    <property type="evidence" value="ECO:0007669"/>
    <property type="project" value="TreeGrafter"/>
</dbReference>
<dbReference type="PANTHER" id="PTHR11675">
    <property type="entry name" value="N-ACETYLGALACTOSAMINYLTRANSFERASE"/>
    <property type="match status" value="1"/>
</dbReference>
<comment type="pathway">
    <text evidence="3 14">Protein modification; protein glycosylation.</text>
</comment>